<name>A0A1C4CNG7_9GAMM</name>
<dbReference type="GO" id="GO:0071713">
    <property type="term" value="F:para-aminobenzoyl-glutamate hydrolase activity"/>
    <property type="evidence" value="ECO:0007669"/>
    <property type="project" value="TreeGrafter"/>
</dbReference>
<evidence type="ECO:0000313" key="4">
    <source>
        <dbReference type="EMBL" id="SCC20636.1"/>
    </source>
</evidence>
<evidence type="ECO:0000256" key="1">
    <source>
        <dbReference type="ARBA" id="ARBA00022801"/>
    </source>
</evidence>
<comment type="cofactor">
    <cofactor evidence="2">
        <name>Mn(2+)</name>
        <dbReference type="ChEBI" id="CHEBI:29035"/>
    </cofactor>
    <text evidence="2">The Mn(2+) ion enhances activity.</text>
</comment>
<keyword evidence="1 4" id="KW-0378">Hydrolase</keyword>
<feature type="binding site" evidence="2">
    <location>
        <position position="87"/>
    </location>
    <ligand>
        <name>Mn(2+)</name>
        <dbReference type="ChEBI" id="CHEBI:29035"/>
        <label>2</label>
    </ligand>
</feature>
<dbReference type="AlphaFoldDB" id="A0A1C4CNG7"/>
<dbReference type="SUPFAM" id="SSF53187">
    <property type="entry name" value="Zn-dependent exopeptidases"/>
    <property type="match status" value="1"/>
</dbReference>
<dbReference type="RefSeq" id="WP_091349581.1">
    <property type="nucleotide sequence ID" value="NZ_FMAQ01000010.1"/>
</dbReference>
<keyword evidence="5" id="KW-1185">Reference proteome</keyword>
<feature type="domain" description="Peptidase M20 dimerisation" evidence="3">
    <location>
        <begin position="168"/>
        <end position="254"/>
    </location>
</feature>
<dbReference type="Pfam" id="PF01546">
    <property type="entry name" value="Peptidase_M20"/>
    <property type="match status" value="1"/>
</dbReference>
<feature type="binding site" evidence="2">
    <location>
        <position position="339"/>
    </location>
    <ligand>
        <name>Mn(2+)</name>
        <dbReference type="ChEBI" id="CHEBI:29035"/>
        <label>2</label>
    </ligand>
</feature>
<dbReference type="STRING" id="1798182.GA0061081_11013"/>
<dbReference type="NCBIfam" id="TIGR01891">
    <property type="entry name" value="amidohydrolases"/>
    <property type="match status" value="1"/>
</dbReference>
<dbReference type="OrthoDB" id="9777385at2"/>
<feature type="binding site" evidence="2">
    <location>
        <position position="85"/>
    </location>
    <ligand>
        <name>Mn(2+)</name>
        <dbReference type="ChEBI" id="CHEBI:29035"/>
        <label>2</label>
    </ligand>
</feature>
<dbReference type="InterPro" id="IPR052030">
    <property type="entry name" value="Peptidase_M20/M20A_hydrolases"/>
</dbReference>
<gene>
    <name evidence="4" type="ORF">GA0061081_11013</name>
</gene>
<dbReference type="EMBL" id="FMAQ01000010">
    <property type="protein sequence ID" value="SCC20636.1"/>
    <property type="molecule type" value="Genomic_DNA"/>
</dbReference>
<dbReference type="PANTHER" id="PTHR30575">
    <property type="entry name" value="PEPTIDASE M20"/>
    <property type="match status" value="1"/>
</dbReference>
<accession>A0A1C4CNG7</accession>
<dbReference type="SUPFAM" id="SSF55031">
    <property type="entry name" value="Bacterial exopeptidase dimerisation domain"/>
    <property type="match status" value="1"/>
</dbReference>
<keyword evidence="2" id="KW-0479">Metal-binding</keyword>
<dbReference type="GO" id="GO:0005737">
    <property type="term" value="C:cytoplasm"/>
    <property type="evidence" value="ECO:0007669"/>
    <property type="project" value="TreeGrafter"/>
</dbReference>
<evidence type="ECO:0000256" key="2">
    <source>
        <dbReference type="PIRSR" id="PIRSR005962-1"/>
    </source>
</evidence>
<feature type="binding site" evidence="2">
    <location>
        <position position="145"/>
    </location>
    <ligand>
        <name>Mn(2+)</name>
        <dbReference type="ChEBI" id="CHEBI:29035"/>
        <label>2</label>
    </ligand>
</feature>
<evidence type="ECO:0000259" key="3">
    <source>
        <dbReference type="Pfam" id="PF07687"/>
    </source>
</evidence>
<dbReference type="GO" id="GO:0046872">
    <property type="term" value="F:metal ion binding"/>
    <property type="evidence" value="ECO:0007669"/>
    <property type="project" value="UniProtKB-KW"/>
</dbReference>
<dbReference type="GO" id="GO:0016805">
    <property type="term" value="F:dipeptidase activity"/>
    <property type="evidence" value="ECO:0007669"/>
    <property type="project" value="TreeGrafter"/>
</dbReference>
<dbReference type="InterPro" id="IPR017439">
    <property type="entry name" value="Amidohydrolase"/>
</dbReference>
<dbReference type="InterPro" id="IPR002933">
    <property type="entry name" value="Peptidase_M20"/>
</dbReference>
<reference evidence="5" key="1">
    <citation type="submission" date="2016-08" db="EMBL/GenBank/DDBJ databases">
        <authorList>
            <person name="Varghese N."/>
            <person name="Submissions Spin"/>
        </authorList>
    </citation>
    <scope>NUCLEOTIDE SEQUENCE [LARGE SCALE GENOMIC DNA]</scope>
    <source>
        <strain evidence="5">R-53248</strain>
    </source>
</reference>
<dbReference type="Gene3D" id="3.30.70.360">
    <property type="match status" value="1"/>
</dbReference>
<feature type="binding site" evidence="2">
    <location>
        <position position="121"/>
    </location>
    <ligand>
        <name>Mn(2+)</name>
        <dbReference type="ChEBI" id="CHEBI:29035"/>
        <label>2</label>
    </ligand>
</feature>
<protein>
    <submittedName>
        <fullName evidence="4">Amidohydrolase</fullName>
    </submittedName>
</protein>
<proteinExistence type="predicted"/>
<dbReference type="InterPro" id="IPR011650">
    <property type="entry name" value="Peptidase_M20_dimer"/>
</dbReference>
<dbReference type="GO" id="GO:0046657">
    <property type="term" value="P:folic acid catabolic process"/>
    <property type="evidence" value="ECO:0007669"/>
    <property type="project" value="TreeGrafter"/>
</dbReference>
<keyword evidence="2" id="KW-0464">Manganese</keyword>
<dbReference type="Pfam" id="PF07687">
    <property type="entry name" value="M20_dimer"/>
    <property type="match status" value="1"/>
</dbReference>
<evidence type="ECO:0000313" key="5">
    <source>
        <dbReference type="Proteomes" id="UP000199670"/>
    </source>
</evidence>
<dbReference type="PIRSF" id="PIRSF005962">
    <property type="entry name" value="Pept_M20D_amidohydro"/>
    <property type="match status" value="1"/>
</dbReference>
<dbReference type="Gene3D" id="3.40.630.10">
    <property type="entry name" value="Zn peptidases"/>
    <property type="match status" value="1"/>
</dbReference>
<dbReference type="Proteomes" id="UP000199670">
    <property type="component" value="Unassembled WGS sequence"/>
</dbReference>
<dbReference type="InterPro" id="IPR036264">
    <property type="entry name" value="Bact_exopeptidase_dim_dom"/>
</dbReference>
<sequence length="367" mass="39382">MSNVLEHYQYLHQIPELGFEEHKTSAYIAQQLEQAGYTVTRNVNNTTGIVAQYDSGKPGPVLALRADMDALGHIIDGKHCARHTCGHDGHSSILLTAAQELIKENNIKKGRLKLIFQPAEELGSGALAMIEGGVIDDVDMIIGLHLRPKDECPKDFASAAMYYSASTTVEASIHGIPAHGARPHLGINALDAATLAIQAVNTIHLAPSLTYSVKATRCICDAGVTNAIPSEAYVCWDLRTSTNPAMNELKAKTLNAIKLSVESIGGKVDINVTKEIPAAEIDNDVTKIIAEAIVDVLGKEGLKDPIFTPGGEDFFNYPCQRNVKAGFWGLGADLTPGLHHPEMKFDTSALENGVKITKACALKVLGK</sequence>
<organism evidence="4 5">
    <name type="scientific">Gilliamella bombicola</name>
    <dbReference type="NCBI Taxonomy" id="1798182"/>
    <lineage>
        <taxon>Bacteria</taxon>
        <taxon>Pseudomonadati</taxon>
        <taxon>Pseudomonadota</taxon>
        <taxon>Gammaproteobacteria</taxon>
        <taxon>Orbales</taxon>
        <taxon>Orbaceae</taxon>
        <taxon>Gilliamella</taxon>
    </lineage>
</organism>
<dbReference type="PANTHER" id="PTHR30575:SF3">
    <property type="entry name" value="PEPTIDASE M20 DIMERISATION DOMAIN-CONTAINING PROTEIN"/>
    <property type="match status" value="1"/>
</dbReference>